<dbReference type="EMBL" id="JH993867">
    <property type="protein sequence ID" value="ELQ76156.1"/>
    <property type="molecule type" value="Genomic_DNA"/>
</dbReference>
<gene>
    <name evidence="1" type="ORF">THOM_0872</name>
</gene>
<feature type="non-terminal residue" evidence="1">
    <location>
        <position position="1"/>
    </location>
</feature>
<dbReference type="Proteomes" id="UP000011185">
    <property type="component" value="Unassembled WGS sequence"/>
</dbReference>
<organism evidence="1 2">
    <name type="scientific">Trachipleistophora hominis</name>
    <name type="common">Microsporidian parasite</name>
    <dbReference type="NCBI Taxonomy" id="72359"/>
    <lineage>
        <taxon>Eukaryota</taxon>
        <taxon>Fungi</taxon>
        <taxon>Fungi incertae sedis</taxon>
        <taxon>Microsporidia</taxon>
        <taxon>Pleistophoridae</taxon>
        <taxon>Trachipleistophora</taxon>
    </lineage>
</organism>
<evidence type="ECO:0000313" key="2">
    <source>
        <dbReference type="Proteomes" id="UP000011185"/>
    </source>
</evidence>
<name>L7JYQ8_TRAHO</name>
<reference evidence="1 2" key="1">
    <citation type="journal article" date="2012" name="PLoS Pathog.">
        <title>The genome of the obligate intracellular parasite Trachipleistophora hominis: new insights into microsporidian genome dynamics and reductive evolution.</title>
        <authorList>
            <person name="Heinz E."/>
            <person name="Williams T.A."/>
            <person name="Nakjang S."/>
            <person name="Noel C.J."/>
            <person name="Swan D.C."/>
            <person name="Goldberg A.V."/>
            <person name="Harris S.R."/>
            <person name="Weinmaier T."/>
            <person name="Markert S."/>
            <person name="Becher D."/>
            <person name="Bernhardt J."/>
            <person name="Dagan T."/>
            <person name="Hacker C."/>
            <person name="Lucocq J.M."/>
            <person name="Schweder T."/>
            <person name="Rattei T."/>
            <person name="Hall N."/>
            <person name="Hirt R.P."/>
            <person name="Embley T.M."/>
        </authorList>
    </citation>
    <scope>NUCLEOTIDE SEQUENCE [LARGE SCALE GENOMIC DNA]</scope>
</reference>
<keyword evidence="2" id="KW-1185">Reference proteome</keyword>
<protein>
    <submittedName>
        <fullName evidence="1">Uncharacterized protein</fullName>
    </submittedName>
</protein>
<evidence type="ECO:0000313" key="1">
    <source>
        <dbReference type="EMBL" id="ELQ76156.1"/>
    </source>
</evidence>
<accession>L7JYQ8</accession>
<dbReference type="VEuPathDB" id="MicrosporidiaDB:THOM_0872"/>
<dbReference type="AlphaFoldDB" id="L7JYQ8"/>
<proteinExistence type="predicted"/>
<sequence>VSEQTERSPEQEENAEYERYLIETNRFVKSRPQLYRVRTFEDFEVILKSGNKELVARFFIRRLTEKLNEFCVNDLFETIEKAFHIFMKFYDEERGMLDHYDLLKYLPVMIEAQIITIIKFLEPKIFWKRRSLEEMNGALALIKKSLKWKGYNYEYLLDIYSPRIREHEQIRLNTAKTEISKILNGTQSDK</sequence>
<dbReference type="InParanoid" id="L7JYQ8"/>
<dbReference type="HOGENOM" id="CLU_1431288_0_0_1"/>